<evidence type="ECO:0000313" key="1">
    <source>
        <dbReference type="EMBL" id="EFO21869.1"/>
    </source>
</evidence>
<sequence>MPKFQNIKIVMLFRLRKTSTKISILQLEFVSYAEILYSIASKQSRSVIDSEDILKSISLEKFRKFQNEVYFRDENLNEVEVNGYGWTGEAFRWFVRNKNDEVTHSNGDSWRHRTMTSSRLDIQVARKRKGMERDEHGRIGN</sequence>
<gene>
    <name evidence="1" type="ORF">LOAG_06618</name>
</gene>
<dbReference type="GeneID" id="9944030"/>
<dbReference type="AlphaFoldDB" id="A0A1S0TXT2"/>
<reference evidence="1" key="1">
    <citation type="submission" date="2012-04" db="EMBL/GenBank/DDBJ databases">
        <title>The Genome Sequence of Loa loa.</title>
        <authorList>
            <consortium name="The Broad Institute Genome Sequencing Platform"/>
            <consortium name="Broad Institute Genome Sequencing Center for Infectious Disease"/>
            <person name="Nutman T.B."/>
            <person name="Fink D.L."/>
            <person name="Russ C."/>
            <person name="Young S."/>
            <person name="Zeng Q."/>
            <person name="Gargeya S."/>
            <person name="Alvarado L."/>
            <person name="Berlin A."/>
            <person name="Chapman S.B."/>
            <person name="Chen Z."/>
            <person name="Freedman E."/>
            <person name="Gellesch M."/>
            <person name="Goldberg J."/>
            <person name="Griggs A."/>
            <person name="Gujja S."/>
            <person name="Heilman E.R."/>
            <person name="Heiman D."/>
            <person name="Howarth C."/>
            <person name="Mehta T."/>
            <person name="Neiman D."/>
            <person name="Pearson M."/>
            <person name="Roberts A."/>
            <person name="Saif S."/>
            <person name="Shea T."/>
            <person name="Shenoy N."/>
            <person name="Sisk P."/>
            <person name="Stolte C."/>
            <person name="Sykes S."/>
            <person name="White J."/>
            <person name="Yandava C."/>
            <person name="Haas B."/>
            <person name="Henn M.R."/>
            <person name="Nusbaum C."/>
            <person name="Birren B."/>
        </authorList>
    </citation>
    <scope>NUCLEOTIDE SEQUENCE [LARGE SCALE GENOMIC DNA]</scope>
</reference>
<dbReference type="RefSeq" id="XP_003142202.1">
    <property type="nucleotide sequence ID" value="XM_003142154.1"/>
</dbReference>
<dbReference type="KEGG" id="loa:LOAG_06618"/>
<protein>
    <submittedName>
        <fullName evidence="1">Uncharacterized protein</fullName>
    </submittedName>
</protein>
<name>A0A1S0TXT2_LOALO</name>
<organism evidence="1">
    <name type="scientific">Loa loa</name>
    <name type="common">Eye worm</name>
    <name type="synonym">Filaria loa</name>
    <dbReference type="NCBI Taxonomy" id="7209"/>
    <lineage>
        <taxon>Eukaryota</taxon>
        <taxon>Metazoa</taxon>
        <taxon>Ecdysozoa</taxon>
        <taxon>Nematoda</taxon>
        <taxon>Chromadorea</taxon>
        <taxon>Rhabditida</taxon>
        <taxon>Spirurina</taxon>
        <taxon>Spiruromorpha</taxon>
        <taxon>Filarioidea</taxon>
        <taxon>Onchocercidae</taxon>
        <taxon>Loa</taxon>
    </lineage>
</organism>
<dbReference type="CTD" id="9944030"/>
<proteinExistence type="predicted"/>
<accession>A0A1S0TXT2</accession>
<dbReference type="EMBL" id="JH712278">
    <property type="protein sequence ID" value="EFO21869.1"/>
    <property type="molecule type" value="Genomic_DNA"/>
</dbReference>
<dbReference type="InParanoid" id="A0A1S0TXT2"/>